<dbReference type="Pfam" id="PF00098">
    <property type="entry name" value="zf-CCHC"/>
    <property type="match status" value="1"/>
</dbReference>
<sequence>FVKTDNKRVEKKDDEKKKDMSRVKCYNCKKEGHFAKDFKKSKVKDYEYYKTKMLLAKKDKDEQVLLAEDQVWMESSSDLDKEINANMVFMAQIEKVLSDSEASSSSIDEKISEVSYYLSKSESESEYETLEYYDNSTNYGLFVNNDDDQEIFHDAIDYASENFIDNHIDCQKDYDKFDVDRNDSEEKDQLVDKLIRKFNKKIVICPNRVEKANQQRKDFKNQNKDLQDKYDVLKNQITTFEMNNKELNEQLKELIEKNNDLLTQTKTVHMIMPSKDNLYNGRKGICFENPSYFEKAKDLRPTLYDEKVIGLGYTSMFLTHSDEALKIENFKRSRENKIEFAYDYENLNASYVNEKINLEDDYFQEIINPDFEKLDSPFQQTSSLKPYVLNVILEKIIIDLEDEVVNLLEKEKVNLETIESLKSKGLESSETVCSKSENQSENDCHVVEKQCGNMDCSKVIAPGMFKLNVSQCASQFQYLDTFSSVRRPKQSSVIWKKKGSSNTSNVDLSSVSHLKLNKDVKRYSRKDLLSCNNSHLGETSSAYVCNDAMNVSCNSRLYDSFDKNLSLMMKVLEFLLLARCLLGKSLVIL</sequence>
<organism evidence="3">
    <name type="scientific">Tanacetum cinerariifolium</name>
    <name type="common">Dalmatian daisy</name>
    <name type="synonym">Chrysanthemum cinerariifolium</name>
    <dbReference type="NCBI Taxonomy" id="118510"/>
    <lineage>
        <taxon>Eukaryota</taxon>
        <taxon>Viridiplantae</taxon>
        <taxon>Streptophyta</taxon>
        <taxon>Embryophyta</taxon>
        <taxon>Tracheophyta</taxon>
        <taxon>Spermatophyta</taxon>
        <taxon>Magnoliopsida</taxon>
        <taxon>eudicotyledons</taxon>
        <taxon>Gunneridae</taxon>
        <taxon>Pentapetalae</taxon>
        <taxon>asterids</taxon>
        <taxon>campanulids</taxon>
        <taxon>Asterales</taxon>
        <taxon>Asteraceae</taxon>
        <taxon>Asteroideae</taxon>
        <taxon>Anthemideae</taxon>
        <taxon>Anthemidinae</taxon>
        <taxon>Tanacetum</taxon>
    </lineage>
</organism>
<evidence type="ECO:0000313" key="3">
    <source>
        <dbReference type="EMBL" id="GFA86647.1"/>
    </source>
</evidence>
<comment type="caution">
    <text evidence="3">The sequence shown here is derived from an EMBL/GenBank/DDBJ whole genome shotgun (WGS) entry which is preliminary data.</text>
</comment>
<dbReference type="InterPro" id="IPR036875">
    <property type="entry name" value="Znf_CCHC_sf"/>
</dbReference>
<dbReference type="SUPFAM" id="SSF57756">
    <property type="entry name" value="Retrovirus zinc finger-like domains"/>
    <property type="match status" value="1"/>
</dbReference>
<dbReference type="AlphaFoldDB" id="A0A699KCY6"/>
<protein>
    <recommendedName>
        <fullName evidence="2">CCHC-type domain-containing protein</fullName>
    </recommendedName>
</protein>
<keyword evidence="1" id="KW-0175">Coiled coil</keyword>
<feature type="non-terminal residue" evidence="3">
    <location>
        <position position="1"/>
    </location>
</feature>
<name>A0A699KCY6_TANCI</name>
<evidence type="ECO:0000256" key="1">
    <source>
        <dbReference type="SAM" id="Coils"/>
    </source>
</evidence>
<feature type="domain" description="CCHC-type" evidence="2">
    <location>
        <begin position="24"/>
        <end position="37"/>
    </location>
</feature>
<dbReference type="Gene3D" id="4.10.60.10">
    <property type="entry name" value="Zinc finger, CCHC-type"/>
    <property type="match status" value="1"/>
</dbReference>
<accession>A0A699KCY6</accession>
<dbReference type="EMBL" id="BKCJ010503389">
    <property type="protein sequence ID" value="GFA86647.1"/>
    <property type="molecule type" value="Genomic_DNA"/>
</dbReference>
<dbReference type="InterPro" id="IPR001878">
    <property type="entry name" value="Znf_CCHC"/>
</dbReference>
<dbReference type="GO" id="GO:0003676">
    <property type="term" value="F:nucleic acid binding"/>
    <property type="evidence" value="ECO:0007669"/>
    <property type="project" value="InterPro"/>
</dbReference>
<dbReference type="GO" id="GO:0008270">
    <property type="term" value="F:zinc ion binding"/>
    <property type="evidence" value="ECO:0007669"/>
    <property type="project" value="InterPro"/>
</dbReference>
<reference evidence="3" key="1">
    <citation type="journal article" date="2019" name="Sci. Rep.">
        <title>Draft genome of Tanacetum cinerariifolium, the natural source of mosquito coil.</title>
        <authorList>
            <person name="Yamashiro T."/>
            <person name="Shiraishi A."/>
            <person name="Satake H."/>
            <person name="Nakayama K."/>
        </authorList>
    </citation>
    <scope>NUCLEOTIDE SEQUENCE</scope>
</reference>
<gene>
    <name evidence="3" type="ORF">Tci_658619</name>
</gene>
<evidence type="ECO:0000259" key="2">
    <source>
        <dbReference type="Pfam" id="PF00098"/>
    </source>
</evidence>
<feature type="coiled-coil region" evidence="1">
    <location>
        <begin position="209"/>
        <end position="264"/>
    </location>
</feature>
<proteinExistence type="predicted"/>